<dbReference type="AlphaFoldDB" id="A0A5C6S1V1"/>
<gene>
    <name evidence="3" type="ORF">FRY97_03275</name>
</gene>
<accession>A0A5C6S1V1</accession>
<sequence length="229" mass="24337">MKKLTNPILTLCFVATMATLQAQESRKLDYFDAISVAGDLTVTLVAGGEHRAVLEAEGGITEDDVTMYVKGKTLKVQLIEGLLHDERHADITITYTELRSVKATAGAQVQTTGPIVGSELALRVGSGAQMQAEVAVEALNAWVSEGGQLAVAGTTTDQEVNASTGGVYEGFELECMRTYVKSNTGGEVEVVANQRLDANANTGGSIRYKGEPEEKQMRSLISGGIRNVN</sequence>
<evidence type="ECO:0000313" key="3">
    <source>
        <dbReference type="EMBL" id="TXB68414.1"/>
    </source>
</evidence>
<feature type="signal peptide" evidence="1">
    <location>
        <begin position="1"/>
        <end position="22"/>
    </location>
</feature>
<proteinExistence type="predicted"/>
<dbReference type="Gene3D" id="2.160.20.120">
    <property type="match status" value="1"/>
</dbReference>
<dbReference type="Proteomes" id="UP000321580">
    <property type="component" value="Unassembled WGS sequence"/>
</dbReference>
<keyword evidence="1" id="KW-0732">Signal</keyword>
<evidence type="ECO:0000259" key="2">
    <source>
        <dbReference type="Pfam" id="PF10988"/>
    </source>
</evidence>
<evidence type="ECO:0000256" key="1">
    <source>
        <dbReference type="SAM" id="SignalP"/>
    </source>
</evidence>
<feature type="domain" description="Putative auto-transporter adhesin head GIN" evidence="2">
    <location>
        <begin position="31"/>
        <end position="212"/>
    </location>
</feature>
<comment type="caution">
    <text evidence="3">The sequence shown here is derived from an EMBL/GenBank/DDBJ whole genome shotgun (WGS) entry which is preliminary data.</text>
</comment>
<dbReference type="RefSeq" id="WP_147165993.1">
    <property type="nucleotide sequence ID" value="NZ_VOOR01000004.1"/>
</dbReference>
<reference evidence="3 4" key="1">
    <citation type="submission" date="2019-08" db="EMBL/GenBank/DDBJ databases">
        <title>Genome of Phaeodactylibacter luteus.</title>
        <authorList>
            <person name="Bowman J.P."/>
        </authorList>
    </citation>
    <scope>NUCLEOTIDE SEQUENCE [LARGE SCALE GENOMIC DNA]</scope>
    <source>
        <strain evidence="3 4">KCTC 42180</strain>
    </source>
</reference>
<name>A0A5C6S1V1_9BACT</name>
<evidence type="ECO:0000313" key="4">
    <source>
        <dbReference type="Proteomes" id="UP000321580"/>
    </source>
</evidence>
<dbReference type="EMBL" id="VOOR01000004">
    <property type="protein sequence ID" value="TXB68414.1"/>
    <property type="molecule type" value="Genomic_DNA"/>
</dbReference>
<feature type="chain" id="PRO_5022903559" evidence="1">
    <location>
        <begin position="23"/>
        <end position="229"/>
    </location>
</feature>
<protein>
    <submittedName>
        <fullName evidence="3">DUF2807 domain-containing protein</fullName>
    </submittedName>
</protein>
<dbReference type="Pfam" id="PF10988">
    <property type="entry name" value="DUF2807"/>
    <property type="match status" value="1"/>
</dbReference>
<dbReference type="InterPro" id="IPR021255">
    <property type="entry name" value="DUF2807"/>
</dbReference>
<dbReference type="OrthoDB" id="704821at2"/>
<organism evidence="3 4">
    <name type="scientific">Phaeodactylibacter luteus</name>
    <dbReference type="NCBI Taxonomy" id="1564516"/>
    <lineage>
        <taxon>Bacteria</taxon>
        <taxon>Pseudomonadati</taxon>
        <taxon>Bacteroidota</taxon>
        <taxon>Saprospiria</taxon>
        <taxon>Saprospirales</taxon>
        <taxon>Haliscomenobacteraceae</taxon>
        <taxon>Phaeodactylibacter</taxon>
    </lineage>
</organism>
<keyword evidence="4" id="KW-1185">Reference proteome</keyword>